<sequence length="497" mass="54472">MVYILVTERTPLLLKSGFVRLKGNLKLRRKKDSNAFGVRHVQALLMFFGMAFGYFLRVNISAAIVPMTKPRTTGDEYYDWDSSTKSLILSSFFWGYVVAQVPAGLLAKRFGGKPVLGIATVLASIITMLHPWAASGGSWQVICFLRVLIGLTQGVLYPSVHTLLAKWAPRTERSFLATSVYSGAQFGTVIILATSGFIFDSSMGWPGIFYISGGVALTWSILFLVFGADSPKDSKMISKQEREYIEHLTGSGSESTSLPVPWKSLFTSAPFYGLIAAQTGFTWGFYTLLTEIPTYMDSVLKLNVASNALLSALPYFVMWLLCLIVSPICDMLINKNIMSTTVGRKLFNTIGQWIPMACLIGMSYMTSEESVAAITLLTIGVGFNAAAFCGYLVNHMDLAPNFAGPMMSISNGFGNLLSLFAPLVVGAVVVNEEKPSEWRIVFYITAGVYLVCNALFIIFGQATIQPWNDPTNLPTNTKPQSIERIGEDTEATITKSE</sequence>
<dbReference type="PANTHER" id="PTHR11662">
    <property type="entry name" value="SOLUTE CARRIER FAMILY 17"/>
    <property type="match status" value="1"/>
</dbReference>
<reference evidence="15" key="1">
    <citation type="submission" date="2015-06" db="EMBL/GenBank/DDBJ databases">
        <authorList>
            <person name="Hoefler B.C."/>
            <person name="Straight P.D."/>
        </authorList>
    </citation>
    <scope>NUCLEOTIDE SEQUENCE</scope>
</reference>
<evidence type="ECO:0000256" key="11">
    <source>
        <dbReference type="ARBA" id="ARBA00054632"/>
    </source>
</evidence>
<evidence type="ECO:0000256" key="10">
    <source>
        <dbReference type="ARBA" id="ARBA00023201"/>
    </source>
</evidence>
<name>A0A0K8U2N6_BACLA</name>
<dbReference type="CDD" id="cd17318">
    <property type="entry name" value="MFS_SLC17"/>
    <property type="match status" value="1"/>
</dbReference>
<dbReference type="GO" id="GO:0015293">
    <property type="term" value="F:symporter activity"/>
    <property type="evidence" value="ECO:0007669"/>
    <property type="project" value="UniProtKB-KW"/>
</dbReference>
<dbReference type="PANTHER" id="PTHR11662:SF280">
    <property type="entry name" value="FI21844P1-RELATED"/>
    <property type="match status" value="1"/>
</dbReference>
<comment type="function">
    <text evidence="11">May be an inorganic phosphate cotransporter.</text>
</comment>
<keyword evidence="7" id="KW-0915">Sodium</keyword>
<evidence type="ECO:0000313" key="15">
    <source>
        <dbReference type="EMBL" id="JAI20778.1"/>
    </source>
</evidence>
<feature type="transmembrane region" description="Helical" evidence="13">
    <location>
        <begin position="176"/>
        <end position="199"/>
    </location>
</feature>
<feature type="transmembrane region" description="Helical" evidence="13">
    <location>
        <begin position="406"/>
        <end position="428"/>
    </location>
</feature>
<feature type="transmembrane region" description="Helical" evidence="13">
    <location>
        <begin position="205"/>
        <end position="226"/>
    </location>
</feature>
<feature type="transmembrane region" description="Helical" evidence="13">
    <location>
        <begin position="139"/>
        <end position="164"/>
    </location>
</feature>
<organism evidence="15">
    <name type="scientific">Bactrocera latifrons</name>
    <name type="common">Malaysian fruit fly</name>
    <name type="synonym">Chaetodacus latifrons</name>
    <dbReference type="NCBI Taxonomy" id="174628"/>
    <lineage>
        <taxon>Eukaryota</taxon>
        <taxon>Metazoa</taxon>
        <taxon>Ecdysozoa</taxon>
        <taxon>Arthropoda</taxon>
        <taxon>Hexapoda</taxon>
        <taxon>Insecta</taxon>
        <taxon>Pterygota</taxon>
        <taxon>Neoptera</taxon>
        <taxon>Endopterygota</taxon>
        <taxon>Diptera</taxon>
        <taxon>Brachycera</taxon>
        <taxon>Muscomorpha</taxon>
        <taxon>Tephritoidea</taxon>
        <taxon>Tephritidae</taxon>
        <taxon>Bactrocera</taxon>
        <taxon>Bactrocera</taxon>
    </lineage>
</organism>
<evidence type="ECO:0000256" key="1">
    <source>
        <dbReference type="ARBA" id="ARBA00004141"/>
    </source>
</evidence>
<feature type="domain" description="Major facilitator superfamily (MFS) profile" evidence="14">
    <location>
        <begin position="42"/>
        <end position="464"/>
    </location>
</feature>
<feature type="transmembrane region" description="Helical" evidence="13">
    <location>
        <begin position="345"/>
        <end position="365"/>
    </location>
</feature>
<dbReference type="Pfam" id="PF07690">
    <property type="entry name" value="MFS_1"/>
    <property type="match status" value="1"/>
</dbReference>
<dbReference type="FunFam" id="1.20.1250.20:FF:000003">
    <property type="entry name" value="Solute carrier family 17 member 3"/>
    <property type="match status" value="1"/>
</dbReference>
<evidence type="ECO:0000256" key="9">
    <source>
        <dbReference type="ARBA" id="ARBA00023136"/>
    </source>
</evidence>
<feature type="transmembrane region" description="Helical" evidence="13">
    <location>
        <begin position="440"/>
        <end position="459"/>
    </location>
</feature>
<feature type="transmembrane region" description="Helical" evidence="13">
    <location>
        <begin position="371"/>
        <end position="394"/>
    </location>
</feature>
<evidence type="ECO:0000256" key="5">
    <source>
        <dbReference type="ARBA" id="ARBA00022847"/>
    </source>
</evidence>
<keyword evidence="6 13" id="KW-1133">Transmembrane helix</keyword>
<gene>
    <name evidence="15" type="primary">Picot_21</name>
    <name evidence="15" type="ORF">c1_g1_i2</name>
</gene>
<comment type="subcellular location">
    <subcellularLocation>
        <location evidence="1">Membrane</location>
        <topology evidence="1">Multi-pass membrane protein</topology>
    </subcellularLocation>
</comment>
<dbReference type="GO" id="GO:0006814">
    <property type="term" value="P:sodium ion transport"/>
    <property type="evidence" value="ECO:0007669"/>
    <property type="project" value="UniProtKB-KW"/>
</dbReference>
<dbReference type="InterPro" id="IPR011701">
    <property type="entry name" value="MFS"/>
</dbReference>
<evidence type="ECO:0000256" key="7">
    <source>
        <dbReference type="ARBA" id="ARBA00023053"/>
    </source>
</evidence>
<keyword evidence="8" id="KW-0406">Ion transport</keyword>
<evidence type="ECO:0000256" key="13">
    <source>
        <dbReference type="SAM" id="Phobius"/>
    </source>
</evidence>
<protein>
    <recommendedName>
        <fullName evidence="12">Putative inorganic phosphate cotransporter</fullName>
    </recommendedName>
</protein>
<dbReference type="FunFam" id="1.20.1250.20:FF:000144">
    <property type="entry name" value="Picot, isoform B"/>
    <property type="match status" value="1"/>
</dbReference>
<keyword evidence="10" id="KW-0739">Sodium transport</keyword>
<dbReference type="InterPro" id="IPR050382">
    <property type="entry name" value="MFS_Na/Anion_cotransporter"/>
</dbReference>
<evidence type="ECO:0000256" key="2">
    <source>
        <dbReference type="ARBA" id="ARBA00008586"/>
    </source>
</evidence>
<keyword evidence="5" id="KW-0769">Symport</keyword>
<dbReference type="GO" id="GO:0006820">
    <property type="term" value="P:monoatomic anion transport"/>
    <property type="evidence" value="ECO:0007669"/>
    <property type="project" value="TreeGrafter"/>
</dbReference>
<evidence type="ECO:0000259" key="14">
    <source>
        <dbReference type="PROSITE" id="PS50850"/>
    </source>
</evidence>
<accession>A0A0K8U2N6</accession>
<proteinExistence type="inferred from homology"/>
<dbReference type="InterPro" id="IPR036259">
    <property type="entry name" value="MFS_trans_sf"/>
</dbReference>
<dbReference type="GO" id="GO:0016020">
    <property type="term" value="C:membrane"/>
    <property type="evidence" value="ECO:0007669"/>
    <property type="project" value="UniProtKB-SubCell"/>
</dbReference>
<dbReference type="OrthoDB" id="2985014at2759"/>
<dbReference type="Gene3D" id="1.20.1250.20">
    <property type="entry name" value="MFS general substrate transporter like domains"/>
    <property type="match status" value="2"/>
</dbReference>
<dbReference type="FunFam" id="1.20.120.540:FF:000001">
    <property type="entry name" value="Blast:Putative inorganic phosphate cotransporter"/>
    <property type="match status" value="1"/>
</dbReference>
<evidence type="ECO:0000256" key="12">
    <source>
        <dbReference type="ARBA" id="ARBA00068450"/>
    </source>
</evidence>
<evidence type="ECO:0000256" key="4">
    <source>
        <dbReference type="ARBA" id="ARBA00022692"/>
    </source>
</evidence>
<dbReference type="AlphaFoldDB" id="A0A0K8U2N6"/>
<keyword evidence="4 13" id="KW-0812">Transmembrane</keyword>
<dbReference type="PROSITE" id="PS50850">
    <property type="entry name" value="MFS"/>
    <property type="match status" value="1"/>
</dbReference>
<dbReference type="EMBL" id="GDHF01031536">
    <property type="protein sequence ID" value="JAI20778.1"/>
    <property type="molecule type" value="Transcribed_RNA"/>
</dbReference>
<feature type="transmembrane region" description="Helical" evidence="13">
    <location>
        <begin position="271"/>
        <end position="289"/>
    </location>
</feature>
<evidence type="ECO:0000256" key="3">
    <source>
        <dbReference type="ARBA" id="ARBA00022448"/>
    </source>
</evidence>
<feature type="transmembrane region" description="Helical" evidence="13">
    <location>
        <begin position="87"/>
        <end position="107"/>
    </location>
</feature>
<dbReference type="SUPFAM" id="SSF103473">
    <property type="entry name" value="MFS general substrate transporter"/>
    <property type="match status" value="1"/>
</dbReference>
<evidence type="ECO:0000256" key="6">
    <source>
        <dbReference type="ARBA" id="ARBA00022989"/>
    </source>
</evidence>
<feature type="transmembrane region" description="Helical" evidence="13">
    <location>
        <begin position="114"/>
        <end position="133"/>
    </location>
</feature>
<keyword evidence="9 13" id="KW-0472">Membrane</keyword>
<feature type="transmembrane region" description="Helical" evidence="13">
    <location>
        <begin position="36"/>
        <end position="56"/>
    </location>
</feature>
<dbReference type="InterPro" id="IPR020846">
    <property type="entry name" value="MFS_dom"/>
</dbReference>
<evidence type="ECO:0000256" key="8">
    <source>
        <dbReference type="ARBA" id="ARBA00023065"/>
    </source>
</evidence>
<comment type="similarity">
    <text evidence="2">Belongs to the major facilitator superfamily. Sodium/anion cotransporter family.</text>
</comment>
<feature type="transmembrane region" description="Helical" evidence="13">
    <location>
        <begin position="309"/>
        <end position="333"/>
    </location>
</feature>
<keyword evidence="3" id="KW-0813">Transport</keyword>